<evidence type="ECO:0000256" key="2">
    <source>
        <dbReference type="SAM" id="Phobius"/>
    </source>
</evidence>
<gene>
    <name evidence="3" type="ORF">PFISCL1PPCAC_25471</name>
</gene>
<organism evidence="3 4">
    <name type="scientific">Pristionchus fissidentatus</name>
    <dbReference type="NCBI Taxonomy" id="1538716"/>
    <lineage>
        <taxon>Eukaryota</taxon>
        <taxon>Metazoa</taxon>
        <taxon>Ecdysozoa</taxon>
        <taxon>Nematoda</taxon>
        <taxon>Chromadorea</taxon>
        <taxon>Rhabditida</taxon>
        <taxon>Rhabditina</taxon>
        <taxon>Diplogasteromorpha</taxon>
        <taxon>Diplogasteroidea</taxon>
        <taxon>Neodiplogasteridae</taxon>
        <taxon>Pristionchus</taxon>
    </lineage>
</organism>
<feature type="region of interest" description="Disordered" evidence="1">
    <location>
        <begin position="1"/>
        <end position="31"/>
    </location>
</feature>
<dbReference type="AlphaFoldDB" id="A0AAV5WPX9"/>
<feature type="region of interest" description="Disordered" evidence="1">
    <location>
        <begin position="79"/>
        <end position="105"/>
    </location>
</feature>
<name>A0AAV5WPX9_9BILA</name>
<protein>
    <submittedName>
        <fullName evidence="3">Uncharacterized protein</fullName>
    </submittedName>
</protein>
<reference evidence="3" key="1">
    <citation type="submission" date="2023-10" db="EMBL/GenBank/DDBJ databases">
        <title>Genome assembly of Pristionchus species.</title>
        <authorList>
            <person name="Yoshida K."/>
            <person name="Sommer R.J."/>
        </authorList>
    </citation>
    <scope>NUCLEOTIDE SEQUENCE</scope>
    <source>
        <strain evidence="3">RS5133</strain>
    </source>
</reference>
<comment type="caution">
    <text evidence="3">The sequence shown here is derived from an EMBL/GenBank/DDBJ whole genome shotgun (WGS) entry which is preliminary data.</text>
</comment>
<evidence type="ECO:0000256" key="1">
    <source>
        <dbReference type="SAM" id="MobiDB-lite"/>
    </source>
</evidence>
<keyword evidence="2" id="KW-0812">Transmembrane</keyword>
<proteinExistence type="predicted"/>
<evidence type="ECO:0000313" key="3">
    <source>
        <dbReference type="EMBL" id="GMT34174.1"/>
    </source>
</evidence>
<feature type="non-terminal residue" evidence="3">
    <location>
        <position position="1"/>
    </location>
</feature>
<dbReference type="EMBL" id="BTSY01000006">
    <property type="protein sequence ID" value="GMT34174.1"/>
    <property type="molecule type" value="Genomic_DNA"/>
</dbReference>
<sequence length="152" mass="16440">DYDYSSTSIPYDSSSTSTSDSQSTSILPPFDSSSNSSKIYSDYSNIDTIIYAIIVVAVLVTMVLGISIGVFCLKKRNMDHGGKSRNTRTPASRADTSIDPDGGINNMVKNSEKGVFANEIKENAPISEDSIHHIMVEPLDQESNAASIHSEK</sequence>
<feature type="transmembrane region" description="Helical" evidence="2">
    <location>
        <begin position="49"/>
        <end position="73"/>
    </location>
</feature>
<keyword evidence="2" id="KW-1133">Transmembrane helix</keyword>
<keyword evidence="4" id="KW-1185">Reference proteome</keyword>
<evidence type="ECO:0000313" key="4">
    <source>
        <dbReference type="Proteomes" id="UP001432322"/>
    </source>
</evidence>
<keyword evidence="2" id="KW-0472">Membrane</keyword>
<dbReference type="Proteomes" id="UP001432322">
    <property type="component" value="Unassembled WGS sequence"/>
</dbReference>
<accession>A0AAV5WPX9</accession>